<gene>
    <name evidence="7" type="ORF">GWI33_005134</name>
</gene>
<feature type="domain" description="C2H2-type" evidence="6">
    <location>
        <begin position="170"/>
        <end position="198"/>
    </location>
</feature>
<evidence type="ECO:0000256" key="5">
    <source>
        <dbReference type="PROSITE-ProRule" id="PRU00042"/>
    </source>
</evidence>
<dbReference type="EMBL" id="JAACXV010000025">
    <property type="protein sequence ID" value="KAF7286498.1"/>
    <property type="molecule type" value="Genomic_DNA"/>
</dbReference>
<dbReference type="Gene3D" id="3.30.160.60">
    <property type="entry name" value="Classic Zinc Finger"/>
    <property type="match status" value="6"/>
</dbReference>
<comment type="caution">
    <text evidence="7">The sequence shown here is derived from an EMBL/GenBank/DDBJ whole genome shotgun (WGS) entry which is preliminary data.</text>
</comment>
<dbReference type="Pfam" id="PF13894">
    <property type="entry name" value="zf-C2H2_4"/>
    <property type="match status" value="1"/>
</dbReference>
<organism evidence="7 8">
    <name type="scientific">Rhynchophorus ferrugineus</name>
    <name type="common">Red palm weevil</name>
    <name type="synonym">Curculio ferrugineus</name>
    <dbReference type="NCBI Taxonomy" id="354439"/>
    <lineage>
        <taxon>Eukaryota</taxon>
        <taxon>Metazoa</taxon>
        <taxon>Ecdysozoa</taxon>
        <taxon>Arthropoda</taxon>
        <taxon>Hexapoda</taxon>
        <taxon>Insecta</taxon>
        <taxon>Pterygota</taxon>
        <taxon>Neoptera</taxon>
        <taxon>Endopterygota</taxon>
        <taxon>Coleoptera</taxon>
        <taxon>Polyphaga</taxon>
        <taxon>Cucujiformia</taxon>
        <taxon>Curculionidae</taxon>
        <taxon>Dryophthorinae</taxon>
        <taxon>Rhynchophorus</taxon>
    </lineage>
</organism>
<dbReference type="Proteomes" id="UP000625711">
    <property type="component" value="Unassembled WGS sequence"/>
</dbReference>
<dbReference type="Pfam" id="PF00096">
    <property type="entry name" value="zf-C2H2"/>
    <property type="match status" value="2"/>
</dbReference>
<dbReference type="PROSITE" id="PS00028">
    <property type="entry name" value="ZINC_FINGER_C2H2_1"/>
    <property type="match status" value="14"/>
</dbReference>
<dbReference type="InterPro" id="IPR036236">
    <property type="entry name" value="Znf_C2H2_sf"/>
</dbReference>
<keyword evidence="2" id="KW-0677">Repeat</keyword>
<dbReference type="GO" id="GO:0008270">
    <property type="term" value="F:zinc ion binding"/>
    <property type="evidence" value="ECO:0007669"/>
    <property type="project" value="UniProtKB-KW"/>
</dbReference>
<dbReference type="PANTHER" id="PTHR24379:SF121">
    <property type="entry name" value="C2H2-TYPE DOMAIN-CONTAINING PROTEIN"/>
    <property type="match status" value="1"/>
</dbReference>
<feature type="domain" description="C2H2-type" evidence="6">
    <location>
        <begin position="402"/>
        <end position="429"/>
    </location>
</feature>
<evidence type="ECO:0000259" key="6">
    <source>
        <dbReference type="PROSITE" id="PS50157"/>
    </source>
</evidence>
<evidence type="ECO:0000313" key="8">
    <source>
        <dbReference type="Proteomes" id="UP000625711"/>
    </source>
</evidence>
<feature type="domain" description="C2H2-type" evidence="6">
    <location>
        <begin position="538"/>
        <end position="566"/>
    </location>
</feature>
<dbReference type="PROSITE" id="PS50157">
    <property type="entry name" value="ZINC_FINGER_C2H2_2"/>
    <property type="match status" value="9"/>
</dbReference>
<dbReference type="FunFam" id="3.30.160.60:FF:000110">
    <property type="entry name" value="Zinc finger protein-like"/>
    <property type="match status" value="1"/>
</dbReference>
<feature type="domain" description="C2H2-type" evidence="6">
    <location>
        <begin position="32"/>
        <end position="59"/>
    </location>
</feature>
<dbReference type="PANTHER" id="PTHR24379">
    <property type="entry name" value="KRAB AND ZINC FINGER DOMAIN-CONTAINING"/>
    <property type="match status" value="1"/>
</dbReference>
<reference evidence="7" key="1">
    <citation type="submission" date="2020-08" db="EMBL/GenBank/DDBJ databases">
        <title>Genome sequencing and assembly of the red palm weevil Rhynchophorus ferrugineus.</title>
        <authorList>
            <person name="Dias G.B."/>
            <person name="Bergman C.M."/>
            <person name="Manee M."/>
        </authorList>
    </citation>
    <scope>NUCLEOTIDE SEQUENCE</scope>
    <source>
        <strain evidence="7">AA-2017</strain>
        <tissue evidence="7">Whole larva</tissue>
    </source>
</reference>
<keyword evidence="3 5" id="KW-0863">Zinc-finger</keyword>
<dbReference type="OrthoDB" id="6757281at2759"/>
<dbReference type="InterPro" id="IPR013087">
    <property type="entry name" value="Znf_C2H2_type"/>
</dbReference>
<evidence type="ECO:0000256" key="4">
    <source>
        <dbReference type="ARBA" id="ARBA00022833"/>
    </source>
</evidence>
<evidence type="ECO:0000256" key="2">
    <source>
        <dbReference type="ARBA" id="ARBA00022737"/>
    </source>
</evidence>
<feature type="domain" description="C2H2-type" evidence="6">
    <location>
        <begin position="472"/>
        <end position="499"/>
    </location>
</feature>
<evidence type="ECO:0000313" key="7">
    <source>
        <dbReference type="EMBL" id="KAF7286498.1"/>
    </source>
</evidence>
<dbReference type="AlphaFoldDB" id="A0A834MJR8"/>
<feature type="domain" description="C2H2-type" evidence="6">
    <location>
        <begin position="430"/>
        <end position="458"/>
    </location>
</feature>
<feature type="domain" description="C2H2-type" evidence="6">
    <location>
        <begin position="114"/>
        <end position="141"/>
    </location>
</feature>
<proteinExistence type="predicted"/>
<feature type="domain" description="C2H2-type" evidence="6">
    <location>
        <begin position="142"/>
        <end position="169"/>
    </location>
</feature>
<dbReference type="SMART" id="SM00355">
    <property type="entry name" value="ZnF_C2H2"/>
    <property type="match status" value="17"/>
</dbReference>
<dbReference type="FunFam" id="3.30.160.60:FF:000624">
    <property type="entry name" value="zinc finger protein 697"/>
    <property type="match status" value="1"/>
</dbReference>
<accession>A0A834MJR8</accession>
<dbReference type="SUPFAM" id="SSF57667">
    <property type="entry name" value="beta-beta-alpha zinc fingers"/>
    <property type="match status" value="6"/>
</dbReference>
<keyword evidence="4" id="KW-0862">Zinc</keyword>
<sequence length="670" mass="79834">MDSMDVKTEPIEDTSSEYTEDNKILDIKNEQFQCDYCTEIFHAEELYELHKYMHDPAKHCPHCNRTYKIVKHFHEHMLNHLKNYIQCEYCPKILFGRKLYISHVSWHRKEEKLYKCNYCGKSFSTNKQKNTHERVHTNERPYKCSKCTKCFKQNGALKTHMNTHKEEKTHCCERCQGNFATRSSLKRHMKSVHMRGRSMTCKLCGDVFFNKDSFFNHRMEKHPNSSFFRACPVCPEEFTSRTVYYMHKRKHEENGELESTKIDHTLKAMKSYKKCLLCGIIVDIQLYTFHENEHLHINEEERIECERTSLFPCKLCDNVLLSKRTAINHADLHIERNYVCDKQGCKIKTSMTYMSYSSHEYNYHKKMVCKNCKVVFIGFMSFKKHCKYFYCLTKLHKKSLTYICKWCKSTFATPHDLSVHYRSHQVSTAYKCESCNRKFPILSKFRKHLLVAHGEELNSMDLSRFKIGVRKFLCNRCNLTFESKNTFEAHEQLHVRPKFQCKKCNTTFAKGANYQYHINNKLCSPWLAEALLVDIQDYKCLLCNKILSSTRNYASHMANVHSQNSFGCRYCETKCNTLPKLRYHLIKRHREEKKYFCSLCQDSFRTFKEYLYHQRSHKKHKDIKNILRQATANNIIHKDTNVKQEIEYGDDFFDVPEKVVVNENGELEEC</sequence>
<protein>
    <recommendedName>
        <fullName evidence="6">C2H2-type domain-containing protein</fullName>
    </recommendedName>
</protein>
<evidence type="ECO:0000256" key="3">
    <source>
        <dbReference type="ARBA" id="ARBA00022771"/>
    </source>
</evidence>
<feature type="domain" description="C2H2-type" evidence="6">
    <location>
        <begin position="595"/>
        <end position="622"/>
    </location>
</feature>
<name>A0A834MJR8_RHYFE</name>
<keyword evidence="8" id="KW-1185">Reference proteome</keyword>
<evidence type="ECO:0000256" key="1">
    <source>
        <dbReference type="ARBA" id="ARBA00022723"/>
    </source>
</evidence>
<keyword evidence="1" id="KW-0479">Metal-binding</keyword>